<protein>
    <submittedName>
        <fullName evidence="2">Glyoxylase-like metal-dependent hydrolase (Beta-lactamase superfamily II)</fullName>
    </submittedName>
</protein>
<feature type="domain" description="Metallo-beta-lactamase" evidence="1">
    <location>
        <begin position="24"/>
        <end position="228"/>
    </location>
</feature>
<evidence type="ECO:0000259" key="1">
    <source>
        <dbReference type="SMART" id="SM00849"/>
    </source>
</evidence>
<dbReference type="CDD" id="cd07726">
    <property type="entry name" value="ST1585-like_MBL-fold"/>
    <property type="match status" value="1"/>
</dbReference>
<organism evidence="2 3">
    <name type="scientific">Mesobacillus foraminis</name>
    <dbReference type="NCBI Taxonomy" id="279826"/>
    <lineage>
        <taxon>Bacteria</taxon>
        <taxon>Bacillati</taxon>
        <taxon>Bacillota</taxon>
        <taxon>Bacilli</taxon>
        <taxon>Bacillales</taxon>
        <taxon>Bacillaceae</taxon>
        <taxon>Mesobacillus</taxon>
    </lineage>
</organism>
<gene>
    <name evidence="2" type="ORF">EV146_10120</name>
</gene>
<dbReference type="InterPro" id="IPR037482">
    <property type="entry name" value="ST1585_MBL-fold"/>
</dbReference>
<sequence length="316" mass="35510">MKKPVQPSKNIFLIDDHDLGLEERTGTYVLTARDLTLIETSASPSVPYLLNGLSHLGLSGDDVKYIIVTHIHLDHAGGAGAFLEHCPNAQVIVHPKGMRHLADPSRLLAGAKAVYREKFEALFHPVVPVPNDRLLAKGHGDTLEIDEGCLLTFYDSPGHANHHFSIYHPQANGMFTGDTAGIFYPQLYRKGIELYIPSTSPNQFDPEKMLASISLFRKMNLDCLFFGHYGMSDHPEEAYQQVEDWLERFLQEAKSVFEAEGDLRTQTAVLKNRLFDRLKIFLQARGVQENDPVLELILLDLEISSMGLIDYLTKKI</sequence>
<dbReference type="RefSeq" id="WP_132000601.1">
    <property type="nucleotide sequence ID" value="NZ_JABUHM010000006.1"/>
</dbReference>
<dbReference type="EMBL" id="SLVV01000001">
    <property type="protein sequence ID" value="TCN27693.1"/>
    <property type="molecule type" value="Genomic_DNA"/>
</dbReference>
<dbReference type="PANTHER" id="PTHR42951:SF22">
    <property type="entry name" value="METALLO BETA-LACTAMASE SUPERFAMILY LIPOPROTEIN"/>
    <property type="match status" value="1"/>
</dbReference>
<accession>A0A4R2BLY6</accession>
<keyword evidence="2" id="KW-0378">Hydrolase</keyword>
<dbReference type="Gene3D" id="3.60.15.10">
    <property type="entry name" value="Ribonuclease Z/Hydroxyacylglutathione hydrolase-like"/>
    <property type="match status" value="1"/>
</dbReference>
<dbReference type="AlphaFoldDB" id="A0A4R2BLY6"/>
<reference evidence="2 3" key="1">
    <citation type="journal article" date="2015" name="Stand. Genomic Sci.">
        <title>Genomic Encyclopedia of Bacterial and Archaeal Type Strains, Phase III: the genomes of soil and plant-associated and newly described type strains.</title>
        <authorList>
            <person name="Whitman W.B."/>
            <person name="Woyke T."/>
            <person name="Klenk H.P."/>
            <person name="Zhou Y."/>
            <person name="Lilburn T.G."/>
            <person name="Beck B.J."/>
            <person name="De Vos P."/>
            <person name="Vandamme P."/>
            <person name="Eisen J.A."/>
            <person name="Garrity G."/>
            <person name="Hugenholtz P."/>
            <person name="Kyrpides N.C."/>
        </authorList>
    </citation>
    <scope>NUCLEOTIDE SEQUENCE [LARGE SCALE GENOMIC DNA]</scope>
    <source>
        <strain evidence="2 3">CV53</strain>
    </source>
</reference>
<dbReference type="InterPro" id="IPR050855">
    <property type="entry name" value="NDM-1-like"/>
</dbReference>
<proteinExistence type="predicted"/>
<dbReference type="InterPro" id="IPR036866">
    <property type="entry name" value="RibonucZ/Hydroxyglut_hydro"/>
</dbReference>
<dbReference type="Pfam" id="PF00753">
    <property type="entry name" value="Lactamase_B"/>
    <property type="match status" value="1"/>
</dbReference>
<dbReference type="SMART" id="SM00849">
    <property type="entry name" value="Lactamase_B"/>
    <property type="match status" value="1"/>
</dbReference>
<evidence type="ECO:0000313" key="2">
    <source>
        <dbReference type="EMBL" id="TCN27693.1"/>
    </source>
</evidence>
<keyword evidence="3" id="KW-1185">Reference proteome</keyword>
<dbReference type="Proteomes" id="UP000295689">
    <property type="component" value="Unassembled WGS sequence"/>
</dbReference>
<dbReference type="InterPro" id="IPR001279">
    <property type="entry name" value="Metallo-B-lactamas"/>
</dbReference>
<dbReference type="PANTHER" id="PTHR42951">
    <property type="entry name" value="METALLO-BETA-LACTAMASE DOMAIN-CONTAINING"/>
    <property type="match status" value="1"/>
</dbReference>
<dbReference type="SUPFAM" id="SSF56281">
    <property type="entry name" value="Metallo-hydrolase/oxidoreductase"/>
    <property type="match status" value="1"/>
</dbReference>
<dbReference type="GO" id="GO:0016787">
    <property type="term" value="F:hydrolase activity"/>
    <property type="evidence" value="ECO:0007669"/>
    <property type="project" value="UniProtKB-KW"/>
</dbReference>
<evidence type="ECO:0000313" key="3">
    <source>
        <dbReference type="Proteomes" id="UP000295689"/>
    </source>
</evidence>
<comment type="caution">
    <text evidence="2">The sequence shown here is derived from an EMBL/GenBank/DDBJ whole genome shotgun (WGS) entry which is preliminary data.</text>
</comment>
<name>A0A4R2BLY6_9BACI</name>